<accession>A0ABQ1IET2</accession>
<comment type="caution">
    <text evidence="2">The sequence shown here is derived from an EMBL/GenBank/DDBJ whole genome shotgun (WGS) entry which is preliminary data.</text>
</comment>
<gene>
    <name evidence="2" type="ORF">GCM10011505_17080</name>
</gene>
<feature type="region of interest" description="Disordered" evidence="1">
    <location>
        <begin position="61"/>
        <end position="82"/>
    </location>
</feature>
<reference evidence="3" key="1">
    <citation type="journal article" date="2019" name="Int. J. Syst. Evol. Microbiol.">
        <title>The Global Catalogue of Microorganisms (GCM) 10K type strain sequencing project: providing services to taxonomists for standard genome sequencing and annotation.</title>
        <authorList>
            <consortium name="The Broad Institute Genomics Platform"/>
            <consortium name="The Broad Institute Genome Sequencing Center for Infectious Disease"/>
            <person name="Wu L."/>
            <person name="Ma J."/>
        </authorList>
    </citation>
    <scope>NUCLEOTIDE SEQUENCE [LARGE SCALE GENOMIC DNA]</scope>
    <source>
        <strain evidence="3">CGMCC 1.10188</strain>
    </source>
</reference>
<sequence>MEGSGARDREAAKQHRAAIIQMQRRQMAKLIGMGLYRPGGDGIGRLNGDQTCAGLLERANGQVRAGRGASGSGDDQGDDPSA</sequence>
<proteinExistence type="predicted"/>
<organism evidence="2 3">
    <name type="scientific">Tistrella bauzanensis</name>
    <dbReference type="NCBI Taxonomy" id="657419"/>
    <lineage>
        <taxon>Bacteria</taxon>
        <taxon>Pseudomonadati</taxon>
        <taxon>Pseudomonadota</taxon>
        <taxon>Alphaproteobacteria</taxon>
        <taxon>Geminicoccales</taxon>
        <taxon>Geminicoccaceae</taxon>
        <taxon>Tistrella</taxon>
    </lineage>
</organism>
<keyword evidence="3" id="KW-1185">Reference proteome</keyword>
<evidence type="ECO:0000313" key="3">
    <source>
        <dbReference type="Proteomes" id="UP000603352"/>
    </source>
</evidence>
<evidence type="ECO:0000256" key="1">
    <source>
        <dbReference type="SAM" id="MobiDB-lite"/>
    </source>
</evidence>
<dbReference type="Proteomes" id="UP000603352">
    <property type="component" value="Unassembled WGS sequence"/>
</dbReference>
<evidence type="ECO:0000313" key="2">
    <source>
        <dbReference type="EMBL" id="GGB36199.1"/>
    </source>
</evidence>
<name>A0ABQ1IET2_9PROT</name>
<protein>
    <submittedName>
        <fullName evidence="2">Uncharacterized protein</fullName>
    </submittedName>
</protein>
<dbReference type="EMBL" id="BMDZ01000015">
    <property type="protein sequence ID" value="GGB36199.1"/>
    <property type="molecule type" value="Genomic_DNA"/>
</dbReference>